<feature type="chain" id="PRO_5035273519" evidence="2">
    <location>
        <begin position="21"/>
        <end position="339"/>
    </location>
</feature>
<keyword evidence="2" id="KW-0732">Signal</keyword>
<keyword evidence="3" id="KW-0645">Protease</keyword>
<feature type="region of interest" description="Disordered" evidence="1">
    <location>
        <begin position="143"/>
        <end position="202"/>
    </location>
</feature>
<sequence>MKNVFLPLCLVFVSSFYLTASDCFLQDDRKVSGLITDAQGQILDNAALTVIEHATRTSCSLSSDASGRFKVRLNPALAYTLTFEANGEVVEFYLAPESEMNPGDDHDMTDGGVSITFGDPPDDGQTNGEGPGIANHDFEIYAQTSDSNPTDGGDKEGDLDGGVSVVFGDAPSEDETNGEPLDPADRPKTGWKPAPPDGTQINSIGNRLSGGLNLPRPSMFGNDIRKFRMRVSFASTEAAYLYLDNLRLNHAVRNNGNVTISVYPGGFGTFDIEIEAVSDQALHLNEQLMTLDLVHQDPDATFSVNSSVVTGLIRVERHSGSVKYFRSKDLDTPVRPLGR</sequence>
<gene>
    <name evidence="3" type="ORF">J3U88_14645</name>
</gene>
<dbReference type="Proteomes" id="UP000664417">
    <property type="component" value="Unassembled WGS sequence"/>
</dbReference>
<accession>A0A8J7Q7F0</accession>
<keyword evidence="3" id="KW-0121">Carboxypeptidase</keyword>
<dbReference type="SUPFAM" id="SSF49464">
    <property type="entry name" value="Carboxypeptidase regulatory domain-like"/>
    <property type="match status" value="1"/>
</dbReference>
<dbReference type="EMBL" id="JAFREP010000013">
    <property type="protein sequence ID" value="MBO1319711.1"/>
    <property type="molecule type" value="Genomic_DNA"/>
</dbReference>
<protein>
    <submittedName>
        <fullName evidence="3">Carboxypeptidase regulatory-like domain-containing protein</fullName>
    </submittedName>
</protein>
<feature type="signal peptide" evidence="2">
    <location>
        <begin position="1"/>
        <end position="20"/>
    </location>
</feature>
<dbReference type="Gene3D" id="2.60.40.1120">
    <property type="entry name" value="Carboxypeptidase-like, regulatory domain"/>
    <property type="match status" value="1"/>
</dbReference>
<evidence type="ECO:0000313" key="4">
    <source>
        <dbReference type="Proteomes" id="UP000664417"/>
    </source>
</evidence>
<evidence type="ECO:0000313" key="3">
    <source>
        <dbReference type="EMBL" id="MBO1319711.1"/>
    </source>
</evidence>
<dbReference type="AlphaFoldDB" id="A0A8J7Q7F0"/>
<keyword evidence="3" id="KW-0378">Hydrolase</keyword>
<dbReference type="RefSeq" id="WP_207859616.1">
    <property type="nucleotide sequence ID" value="NZ_JAFREP010000013.1"/>
</dbReference>
<dbReference type="Pfam" id="PF13620">
    <property type="entry name" value="CarboxypepD_reg"/>
    <property type="match status" value="1"/>
</dbReference>
<dbReference type="InterPro" id="IPR008969">
    <property type="entry name" value="CarboxyPept-like_regulatory"/>
</dbReference>
<name>A0A8J7Q7F0_9BACT</name>
<evidence type="ECO:0000256" key="2">
    <source>
        <dbReference type="SAM" id="SignalP"/>
    </source>
</evidence>
<comment type="caution">
    <text evidence="3">The sequence shown here is derived from an EMBL/GenBank/DDBJ whole genome shotgun (WGS) entry which is preliminary data.</text>
</comment>
<keyword evidence="4" id="KW-1185">Reference proteome</keyword>
<dbReference type="GO" id="GO:0004180">
    <property type="term" value="F:carboxypeptidase activity"/>
    <property type="evidence" value="ECO:0007669"/>
    <property type="project" value="UniProtKB-KW"/>
</dbReference>
<organism evidence="3 4">
    <name type="scientific">Acanthopleuribacter pedis</name>
    <dbReference type="NCBI Taxonomy" id="442870"/>
    <lineage>
        <taxon>Bacteria</taxon>
        <taxon>Pseudomonadati</taxon>
        <taxon>Acidobacteriota</taxon>
        <taxon>Holophagae</taxon>
        <taxon>Acanthopleuribacterales</taxon>
        <taxon>Acanthopleuribacteraceae</taxon>
        <taxon>Acanthopleuribacter</taxon>
    </lineage>
</organism>
<evidence type="ECO:0000256" key="1">
    <source>
        <dbReference type="SAM" id="MobiDB-lite"/>
    </source>
</evidence>
<proteinExistence type="predicted"/>
<reference evidence="3" key="1">
    <citation type="submission" date="2021-03" db="EMBL/GenBank/DDBJ databases">
        <authorList>
            <person name="Wang G."/>
        </authorList>
    </citation>
    <scope>NUCLEOTIDE SEQUENCE</scope>
    <source>
        <strain evidence="3">KCTC 12899</strain>
    </source>
</reference>